<keyword evidence="4" id="KW-0243">Dynein</keyword>
<comment type="similarity">
    <text evidence="2">Belongs to the dynactin subunit 2 family.</text>
</comment>
<dbReference type="InParanoid" id="A0A6L2Q0S6"/>
<comment type="subcellular location">
    <subcellularLocation>
        <location evidence="1">Cytoplasm</location>
    </subcellularLocation>
</comment>
<dbReference type="GO" id="GO:0005869">
    <property type="term" value="C:dynactin complex"/>
    <property type="evidence" value="ECO:0007669"/>
    <property type="project" value="InterPro"/>
</dbReference>
<accession>A0A6L2Q0S6</accession>
<keyword evidence="3" id="KW-0963">Cytoplasm</keyword>
<dbReference type="Proteomes" id="UP000502823">
    <property type="component" value="Unassembled WGS sequence"/>
</dbReference>
<proteinExistence type="inferred from homology"/>
<keyword evidence="7" id="KW-1185">Reference proteome</keyword>
<protein>
    <submittedName>
        <fullName evidence="6">Uncharacterized protein</fullName>
    </submittedName>
</protein>
<evidence type="ECO:0000256" key="5">
    <source>
        <dbReference type="SAM" id="Coils"/>
    </source>
</evidence>
<evidence type="ECO:0000256" key="3">
    <source>
        <dbReference type="ARBA" id="ARBA00022490"/>
    </source>
</evidence>
<dbReference type="InterPro" id="IPR028133">
    <property type="entry name" value="Dynamitin"/>
</dbReference>
<sequence length="189" mass="21698">MKSPILRLPEFQKTLDIDQKMIEVPESRLHIEISQFGYLVFIGFEVDEGWVEDSDTIERLHISASEAFNKFKGKTLDGKGIDFSDRLSKRLRTGYDARSGDWELAESGEKETPLQKYQRLQCEMRELLEEITQLKERAKDEKDLEKMSSVLLSSQVEVAKKQLAEVRLEETLGTEVMASLADPQGSQLR</sequence>
<dbReference type="GO" id="GO:0005737">
    <property type="term" value="C:cytoplasm"/>
    <property type="evidence" value="ECO:0007669"/>
    <property type="project" value="UniProtKB-SubCell"/>
</dbReference>
<evidence type="ECO:0000256" key="1">
    <source>
        <dbReference type="ARBA" id="ARBA00004496"/>
    </source>
</evidence>
<evidence type="ECO:0000256" key="4">
    <source>
        <dbReference type="ARBA" id="ARBA00023017"/>
    </source>
</evidence>
<feature type="coiled-coil region" evidence="5">
    <location>
        <begin position="117"/>
        <end position="144"/>
    </location>
</feature>
<name>A0A6L2Q0S6_COPFO</name>
<dbReference type="EMBL" id="BLKM01009501">
    <property type="protein sequence ID" value="GFG37132.1"/>
    <property type="molecule type" value="Genomic_DNA"/>
</dbReference>
<evidence type="ECO:0000313" key="6">
    <source>
        <dbReference type="EMBL" id="GFG37132.1"/>
    </source>
</evidence>
<dbReference type="PANTHER" id="PTHR15346">
    <property type="entry name" value="DYNACTIN SUBUNIT"/>
    <property type="match status" value="1"/>
</dbReference>
<dbReference type="OrthoDB" id="4977at2759"/>
<evidence type="ECO:0000256" key="2">
    <source>
        <dbReference type="ARBA" id="ARBA00006176"/>
    </source>
</evidence>
<organism evidence="6 7">
    <name type="scientific">Coptotermes formosanus</name>
    <name type="common">Formosan subterranean termite</name>
    <dbReference type="NCBI Taxonomy" id="36987"/>
    <lineage>
        <taxon>Eukaryota</taxon>
        <taxon>Metazoa</taxon>
        <taxon>Ecdysozoa</taxon>
        <taxon>Arthropoda</taxon>
        <taxon>Hexapoda</taxon>
        <taxon>Insecta</taxon>
        <taxon>Pterygota</taxon>
        <taxon>Neoptera</taxon>
        <taxon>Polyneoptera</taxon>
        <taxon>Dictyoptera</taxon>
        <taxon>Blattodea</taxon>
        <taxon>Blattoidea</taxon>
        <taxon>Termitoidae</taxon>
        <taxon>Rhinotermitidae</taxon>
        <taxon>Coptotermes</taxon>
    </lineage>
</organism>
<reference evidence="7" key="1">
    <citation type="submission" date="2020-01" db="EMBL/GenBank/DDBJ databases">
        <title>Draft genome sequence of the Termite Coptotermes fromosanus.</title>
        <authorList>
            <person name="Itakura S."/>
            <person name="Yosikawa Y."/>
            <person name="Umezawa K."/>
        </authorList>
    </citation>
    <scope>NUCLEOTIDE SEQUENCE [LARGE SCALE GENOMIC DNA]</scope>
</reference>
<dbReference type="GO" id="GO:0030286">
    <property type="term" value="C:dynein complex"/>
    <property type="evidence" value="ECO:0007669"/>
    <property type="project" value="UniProtKB-KW"/>
</dbReference>
<dbReference type="GO" id="GO:0007017">
    <property type="term" value="P:microtubule-based process"/>
    <property type="evidence" value="ECO:0007669"/>
    <property type="project" value="InterPro"/>
</dbReference>
<dbReference type="AlphaFoldDB" id="A0A6L2Q0S6"/>
<gene>
    <name evidence="6" type="ORF">Cfor_05792</name>
</gene>
<dbReference type="Pfam" id="PF04912">
    <property type="entry name" value="Dynamitin"/>
    <property type="match status" value="1"/>
</dbReference>
<evidence type="ECO:0000313" key="7">
    <source>
        <dbReference type="Proteomes" id="UP000502823"/>
    </source>
</evidence>
<keyword evidence="5" id="KW-0175">Coiled coil</keyword>
<comment type="caution">
    <text evidence="6">The sequence shown here is derived from an EMBL/GenBank/DDBJ whole genome shotgun (WGS) entry which is preliminary data.</text>
</comment>